<dbReference type="GO" id="GO:0046872">
    <property type="term" value="F:metal ion binding"/>
    <property type="evidence" value="ECO:0007669"/>
    <property type="project" value="UniProtKB-KW"/>
</dbReference>
<evidence type="ECO:0000256" key="4">
    <source>
        <dbReference type="ARBA" id="ARBA00023125"/>
    </source>
</evidence>
<evidence type="ECO:0000256" key="7">
    <source>
        <dbReference type="SAM" id="MobiDB-lite"/>
    </source>
</evidence>
<dbReference type="EMBL" id="CVMT01000009">
    <property type="protein sequence ID" value="CRG91017.1"/>
    <property type="molecule type" value="Genomic_DNA"/>
</dbReference>
<dbReference type="PANTHER" id="PTHR36206:SF4">
    <property type="entry name" value="HYPOTHETICAL CONSERVED PROTEIN (EUROFUNG)-RELATED"/>
    <property type="match status" value="1"/>
</dbReference>
<evidence type="ECO:0000256" key="1">
    <source>
        <dbReference type="ARBA" id="ARBA00022723"/>
    </source>
</evidence>
<dbReference type="InterPro" id="IPR052360">
    <property type="entry name" value="Transcr_Regulatory_Proteins"/>
</dbReference>
<sequence length="498" mass="56280">MCISSGRECEGYRNLPDKRTRAARRPGQAVVHVPILAKATASQQYPRSLSISKASSSLGRGSMVDLTPAEGWYLDHFRKFTSPRCGGYFYDEFWHRLVHQLSEEDPAVRHAVIAMGARHCQIERLELGQSSTGDEGYLSLQQCNKAITYLRQYLSKEQSGRSPKEVVLATCVVLVYLALLEEDAHAADYHFQSGNRLLQEWQKDNFEQNPNGPAFLQAFSHLYLHRSTCADPKSFVEDEHPSLSPPCPEQAQPRKSIDNSETVNHFIVILGWVVLQSNRKGFSIGPATSFIRSGEAAILSMLRLWRIQLKRSVMLHGNDVPQKDRNALTIFALWSEVIYIKVTAGNQPGSQEMRYDGLLSRFQRAVILAKTFLTAPTDNLPSPTFPAKTAIIPPLVFCAFKCRDWFIRHQILLLLRGLQDQRDLWISGTIVVLERLVEIESEGITPGEKVPETSRIDSVFADIQDEDSRLELWYRHSRAPGGNNEGFWRSEILSIPTS</sequence>
<dbReference type="PANTHER" id="PTHR36206">
    <property type="entry name" value="ASPERCRYPTIN BIOSYNTHESIS CLUSTER-SPECIFIC TRANSCRIPTION REGULATOR ATNN-RELATED"/>
    <property type="match status" value="1"/>
</dbReference>
<keyword evidence="4" id="KW-0238">DNA-binding</keyword>
<evidence type="ECO:0000256" key="5">
    <source>
        <dbReference type="ARBA" id="ARBA00023163"/>
    </source>
</evidence>
<keyword evidence="5" id="KW-0804">Transcription</keyword>
<evidence type="ECO:0000256" key="3">
    <source>
        <dbReference type="ARBA" id="ARBA00023015"/>
    </source>
</evidence>
<dbReference type="Pfam" id="PF11951">
    <property type="entry name" value="Fungal_trans_2"/>
    <property type="match status" value="1"/>
</dbReference>
<dbReference type="AlphaFoldDB" id="A0A0U1M653"/>
<dbReference type="Proteomes" id="UP000054383">
    <property type="component" value="Unassembled WGS sequence"/>
</dbReference>
<feature type="region of interest" description="Disordered" evidence="7">
    <location>
        <begin position="235"/>
        <end position="254"/>
    </location>
</feature>
<gene>
    <name evidence="8" type="ORF">PISL3812_08065</name>
</gene>
<evidence type="ECO:0000256" key="6">
    <source>
        <dbReference type="ARBA" id="ARBA00023242"/>
    </source>
</evidence>
<dbReference type="OrthoDB" id="2593732at2759"/>
<dbReference type="GO" id="GO:0003677">
    <property type="term" value="F:DNA binding"/>
    <property type="evidence" value="ECO:0007669"/>
    <property type="project" value="UniProtKB-KW"/>
</dbReference>
<evidence type="ECO:0000256" key="2">
    <source>
        <dbReference type="ARBA" id="ARBA00022833"/>
    </source>
</evidence>
<reference evidence="8 9" key="1">
    <citation type="submission" date="2015-04" db="EMBL/GenBank/DDBJ databases">
        <authorList>
            <person name="Syromyatnikov M.Y."/>
            <person name="Popov V.N."/>
        </authorList>
    </citation>
    <scope>NUCLEOTIDE SEQUENCE [LARGE SCALE GENOMIC DNA]</scope>
    <source>
        <strain evidence="8">WF-38-12</strain>
    </source>
</reference>
<protein>
    <submittedName>
        <fullName evidence="8">Uncharacterized protein</fullName>
    </submittedName>
</protein>
<accession>A0A0U1M653</accession>
<dbReference type="OMA" id="AFKCRDW"/>
<name>A0A0U1M653_TALIS</name>
<keyword evidence="1" id="KW-0479">Metal-binding</keyword>
<evidence type="ECO:0000313" key="9">
    <source>
        <dbReference type="Proteomes" id="UP000054383"/>
    </source>
</evidence>
<dbReference type="InterPro" id="IPR021858">
    <property type="entry name" value="Fun_TF"/>
</dbReference>
<evidence type="ECO:0000313" key="8">
    <source>
        <dbReference type="EMBL" id="CRG91017.1"/>
    </source>
</evidence>
<proteinExistence type="predicted"/>
<keyword evidence="6" id="KW-0539">Nucleus</keyword>
<keyword evidence="9" id="KW-1185">Reference proteome</keyword>
<keyword evidence="3" id="KW-0805">Transcription regulation</keyword>
<keyword evidence="2" id="KW-0862">Zinc</keyword>
<organism evidence="8 9">
    <name type="scientific">Talaromyces islandicus</name>
    <name type="common">Penicillium islandicum</name>
    <dbReference type="NCBI Taxonomy" id="28573"/>
    <lineage>
        <taxon>Eukaryota</taxon>
        <taxon>Fungi</taxon>
        <taxon>Dikarya</taxon>
        <taxon>Ascomycota</taxon>
        <taxon>Pezizomycotina</taxon>
        <taxon>Eurotiomycetes</taxon>
        <taxon>Eurotiomycetidae</taxon>
        <taxon>Eurotiales</taxon>
        <taxon>Trichocomaceae</taxon>
        <taxon>Talaromyces</taxon>
        <taxon>Talaromyces sect. Islandici</taxon>
    </lineage>
</organism>